<gene>
    <name evidence="1" type="ORF">SAMN05421870_107322</name>
</gene>
<dbReference type="AlphaFoldDB" id="A0A1H9U5H5"/>
<dbReference type="EMBL" id="FOGO01000007">
    <property type="protein sequence ID" value="SES04323.1"/>
    <property type="molecule type" value="Genomic_DNA"/>
</dbReference>
<sequence length="117" mass="13231">MTELIDNPEMEDTHYGIQMASLGEDGDRLLALGHHEPKRVLAAFNRYARTVIGWPNIADDFTASAADWAGRLEQRWAVFRKPDPDDDEWDVPEYAWHADWSDPDAPGARPVTLLDVA</sequence>
<organism evidence="1 2">
    <name type="scientific">Streptomyces qinglanensis</name>
    <dbReference type="NCBI Taxonomy" id="943816"/>
    <lineage>
        <taxon>Bacteria</taxon>
        <taxon>Bacillati</taxon>
        <taxon>Actinomycetota</taxon>
        <taxon>Actinomycetes</taxon>
        <taxon>Kitasatosporales</taxon>
        <taxon>Streptomycetaceae</taxon>
        <taxon>Streptomyces</taxon>
    </lineage>
</organism>
<name>A0A1H9U5H5_9ACTN</name>
<evidence type="ECO:0000313" key="2">
    <source>
        <dbReference type="Proteomes" id="UP000182841"/>
    </source>
</evidence>
<accession>A0A1H9U5H5</accession>
<protein>
    <submittedName>
        <fullName evidence="1">Uncharacterized protein</fullName>
    </submittedName>
</protein>
<dbReference type="OrthoDB" id="4251966at2"/>
<reference evidence="2" key="1">
    <citation type="submission" date="2016-10" db="EMBL/GenBank/DDBJ databases">
        <authorList>
            <person name="Varghese N."/>
            <person name="Submissions S."/>
        </authorList>
    </citation>
    <scope>NUCLEOTIDE SEQUENCE [LARGE SCALE GENOMIC DNA]</scope>
    <source>
        <strain evidence="2">CGMCC 4.6825</strain>
    </source>
</reference>
<dbReference type="RefSeq" id="WP_075001233.1">
    <property type="nucleotide sequence ID" value="NZ_FOGO01000007.1"/>
</dbReference>
<proteinExistence type="predicted"/>
<keyword evidence="2" id="KW-1185">Reference proteome</keyword>
<dbReference type="Proteomes" id="UP000182841">
    <property type="component" value="Unassembled WGS sequence"/>
</dbReference>
<evidence type="ECO:0000313" key="1">
    <source>
        <dbReference type="EMBL" id="SES04323.1"/>
    </source>
</evidence>